<protein>
    <submittedName>
        <fullName evidence="2">Uncharacterized protein</fullName>
    </submittedName>
</protein>
<proteinExistence type="predicted"/>
<organism evidence="2 3">
    <name type="scientific">Ilex paraguariensis</name>
    <name type="common">yerba mate</name>
    <dbReference type="NCBI Taxonomy" id="185542"/>
    <lineage>
        <taxon>Eukaryota</taxon>
        <taxon>Viridiplantae</taxon>
        <taxon>Streptophyta</taxon>
        <taxon>Embryophyta</taxon>
        <taxon>Tracheophyta</taxon>
        <taxon>Spermatophyta</taxon>
        <taxon>Magnoliopsida</taxon>
        <taxon>eudicotyledons</taxon>
        <taxon>Gunneridae</taxon>
        <taxon>Pentapetalae</taxon>
        <taxon>asterids</taxon>
        <taxon>campanulids</taxon>
        <taxon>Aquifoliales</taxon>
        <taxon>Aquifoliaceae</taxon>
        <taxon>Ilex</taxon>
    </lineage>
</organism>
<evidence type="ECO:0000313" key="3">
    <source>
        <dbReference type="Proteomes" id="UP001642360"/>
    </source>
</evidence>
<feature type="compositionally biased region" description="Polar residues" evidence="1">
    <location>
        <begin position="1"/>
        <end position="15"/>
    </location>
</feature>
<evidence type="ECO:0000256" key="1">
    <source>
        <dbReference type="SAM" id="MobiDB-lite"/>
    </source>
</evidence>
<evidence type="ECO:0000313" key="2">
    <source>
        <dbReference type="EMBL" id="CAK9146125.1"/>
    </source>
</evidence>
<name>A0ABC8RNI3_9AQUA</name>
<feature type="region of interest" description="Disordered" evidence="1">
    <location>
        <begin position="1"/>
        <end position="31"/>
    </location>
</feature>
<reference evidence="2 3" key="1">
    <citation type="submission" date="2024-02" db="EMBL/GenBank/DDBJ databases">
        <authorList>
            <person name="Vignale AGUSTIN F."/>
            <person name="Sosa J E."/>
            <person name="Modenutti C."/>
        </authorList>
    </citation>
    <scope>NUCLEOTIDE SEQUENCE [LARGE SCALE GENOMIC DNA]</scope>
</reference>
<comment type="caution">
    <text evidence="2">The sequence shown here is derived from an EMBL/GenBank/DDBJ whole genome shotgun (WGS) entry which is preliminary data.</text>
</comment>
<keyword evidence="3" id="KW-1185">Reference proteome</keyword>
<dbReference type="AlphaFoldDB" id="A0ABC8RNI3"/>
<dbReference type="EMBL" id="CAUOFW020001536">
    <property type="protein sequence ID" value="CAK9146125.1"/>
    <property type="molecule type" value="Genomic_DNA"/>
</dbReference>
<sequence>MEKPATPNQSQISSASEERNGNTQKRKKLPNARELIAHYESQGMETQEASVKVIEDLQNVLFRVVTSNRGGKNNGGNGNKKGNSMAEISRKLDVINVRLVNLEMKVDSKPGYPESLAIGVASGAVLRGIGGVLPHVAGAFGQIWNAVRSATKINPSSSS</sequence>
<dbReference type="Proteomes" id="UP001642360">
    <property type="component" value="Unassembled WGS sequence"/>
</dbReference>
<accession>A0ABC8RNI3</accession>
<gene>
    <name evidence="2" type="ORF">ILEXP_LOCUS13958</name>
</gene>